<dbReference type="Gene3D" id="1.10.10.10">
    <property type="entry name" value="Winged helix-like DNA-binding domain superfamily/Winged helix DNA-binding domain"/>
    <property type="match status" value="1"/>
</dbReference>
<comment type="similarity">
    <text evidence="4">Belongs to the GbsR family.</text>
</comment>
<protein>
    <recommendedName>
        <fullName evidence="4">HTH-type transcriptional regulator</fullName>
    </recommendedName>
</protein>
<keyword evidence="1 4" id="KW-0805">Transcription regulation</keyword>
<evidence type="ECO:0000256" key="1">
    <source>
        <dbReference type="ARBA" id="ARBA00023015"/>
    </source>
</evidence>
<dbReference type="RefSeq" id="WP_222579808.1">
    <property type="nucleotide sequence ID" value="NZ_JAHVHU010000008.1"/>
</dbReference>
<dbReference type="EMBL" id="JAHVHU010000008">
    <property type="protein sequence ID" value="MBY5958270.1"/>
    <property type="molecule type" value="Genomic_DNA"/>
</dbReference>
<evidence type="ECO:0000256" key="2">
    <source>
        <dbReference type="ARBA" id="ARBA00023125"/>
    </source>
</evidence>
<evidence type="ECO:0000313" key="5">
    <source>
        <dbReference type="EMBL" id="MBY5958270.1"/>
    </source>
</evidence>
<dbReference type="InterPro" id="IPR036388">
    <property type="entry name" value="WH-like_DNA-bd_sf"/>
</dbReference>
<sequence>MSKIMSAEVTKKPCTRKNFIEDWSNIAVSWGMSKKMAAIHAYLLTADKYVTSDELMNELGISRGCVSTNLSQLVKYEFVQKADDQQRRDYYTATKNTFTILQRVIAYRREKELTPLIQMLEHYCPSQMENEMPKESLEMICDFRHYAMKSDKFLSSLESKSESVFVRSFLRMIK</sequence>
<keyword evidence="2 4" id="KW-0238">DNA-binding</keyword>
<evidence type="ECO:0000256" key="4">
    <source>
        <dbReference type="PIRNR" id="PIRNR006707"/>
    </source>
</evidence>
<evidence type="ECO:0000256" key="3">
    <source>
        <dbReference type="ARBA" id="ARBA00023163"/>
    </source>
</evidence>
<dbReference type="AlphaFoldDB" id="A0A953HTY8"/>
<dbReference type="InterPro" id="IPR052362">
    <property type="entry name" value="HTH-GbsR_regulator"/>
</dbReference>
<dbReference type="SUPFAM" id="SSF46785">
    <property type="entry name" value="Winged helix' DNA-binding domain"/>
    <property type="match status" value="1"/>
</dbReference>
<dbReference type="InterPro" id="IPR036390">
    <property type="entry name" value="WH_DNA-bd_sf"/>
</dbReference>
<dbReference type="InterPro" id="IPR026282">
    <property type="entry name" value="MJ1563"/>
</dbReference>
<dbReference type="PANTHER" id="PTHR38465:SF1">
    <property type="entry name" value="HTH-TYPE TRANSCRIPTIONAL REGULATOR MJ1563-RELATED"/>
    <property type="match status" value="1"/>
</dbReference>
<proteinExistence type="inferred from homology"/>
<keyword evidence="6" id="KW-1185">Reference proteome</keyword>
<reference evidence="5" key="1">
    <citation type="submission" date="2021-06" db="EMBL/GenBank/DDBJ databases">
        <title>44 bacteria genomes isolated from Dapeng, Shenzhen.</title>
        <authorList>
            <person name="Zheng W."/>
            <person name="Yu S."/>
            <person name="Huang Y."/>
        </authorList>
    </citation>
    <scope>NUCLEOTIDE SEQUENCE</scope>
    <source>
        <strain evidence="5">DP5N28-2</strain>
    </source>
</reference>
<organism evidence="5 6">
    <name type="scientific">Membranihabitans marinus</name>
    <dbReference type="NCBI Taxonomy" id="1227546"/>
    <lineage>
        <taxon>Bacteria</taxon>
        <taxon>Pseudomonadati</taxon>
        <taxon>Bacteroidota</taxon>
        <taxon>Saprospiria</taxon>
        <taxon>Saprospirales</taxon>
        <taxon>Saprospiraceae</taxon>
        <taxon>Membranihabitans</taxon>
    </lineage>
</organism>
<gene>
    <name evidence="5" type="ORF">KUV50_09020</name>
</gene>
<evidence type="ECO:0000313" key="6">
    <source>
        <dbReference type="Proteomes" id="UP000753961"/>
    </source>
</evidence>
<keyword evidence="3 4" id="KW-0804">Transcription</keyword>
<dbReference type="Proteomes" id="UP000753961">
    <property type="component" value="Unassembled WGS sequence"/>
</dbReference>
<name>A0A953HTY8_9BACT</name>
<dbReference type="PIRSF" id="PIRSF006707">
    <property type="entry name" value="MJ1563"/>
    <property type="match status" value="1"/>
</dbReference>
<dbReference type="GO" id="GO:0003677">
    <property type="term" value="F:DNA binding"/>
    <property type="evidence" value="ECO:0007669"/>
    <property type="project" value="UniProtKB-UniRule"/>
</dbReference>
<accession>A0A953HTY8</accession>
<comment type="caution">
    <text evidence="5">The sequence shown here is derived from an EMBL/GenBank/DDBJ whole genome shotgun (WGS) entry which is preliminary data.</text>
</comment>
<dbReference type="PANTHER" id="PTHR38465">
    <property type="entry name" value="HTH-TYPE TRANSCRIPTIONAL REGULATOR MJ1563-RELATED"/>
    <property type="match status" value="1"/>
</dbReference>